<feature type="region of interest" description="Disordered" evidence="1">
    <location>
        <begin position="1"/>
        <end position="31"/>
    </location>
</feature>
<dbReference type="Proteomes" id="UP000887569">
    <property type="component" value="Unplaced"/>
</dbReference>
<evidence type="ECO:0000313" key="2">
    <source>
        <dbReference type="Proteomes" id="UP000887569"/>
    </source>
</evidence>
<organism evidence="2 3">
    <name type="scientific">Parascaris univalens</name>
    <name type="common">Nematode worm</name>
    <dbReference type="NCBI Taxonomy" id="6257"/>
    <lineage>
        <taxon>Eukaryota</taxon>
        <taxon>Metazoa</taxon>
        <taxon>Ecdysozoa</taxon>
        <taxon>Nematoda</taxon>
        <taxon>Chromadorea</taxon>
        <taxon>Rhabditida</taxon>
        <taxon>Spirurina</taxon>
        <taxon>Ascaridomorpha</taxon>
        <taxon>Ascaridoidea</taxon>
        <taxon>Ascarididae</taxon>
        <taxon>Parascaris</taxon>
    </lineage>
</organism>
<proteinExistence type="predicted"/>
<sequence>MLGAQALRTKQKVEQKEKEKRQRERQKNLELQRERIQKVAREDEAKFLQKMANMRLEDAQALIEIANEQKKHPAQQTRHHSLHPVSAMNSHMPSMSGRVKHNSSDMLQLPERSPSTDLGKASDEGSSGSRFMKWLGLSQGRRESKKPRRMSTFS</sequence>
<feature type="region of interest" description="Disordered" evidence="1">
    <location>
        <begin position="86"/>
        <end position="154"/>
    </location>
</feature>
<feature type="compositionally biased region" description="Basic residues" evidence="1">
    <location>
        <begin position="143"/>
        <end position="154"/>
    </location>
</feature>
<dbReference type="WBParaSite" id="PgR070_g041_t04">
    <property type="protein sequence ID" value="PgR070_g041_t04"/>
    <property type="gene ID" value="PgR070_g041"/>
</dbReference>
<evidence type="ECO:0000256" key="1">
    <source>
        <dbReference type="SAM" id="MobiDB-lite"/>
    </source>
</evidence>
<protein>
    <submittedName>
        <fullName evidence="3">Uncharacterized protein</fullName>
    </submittedName>
</protein>
<feature type="compositionally biased region" description="Basic and acidic residues" evidence="1">
    <location>
        <begin position="11"/>
        <end position="31"/>
    </location>
</feature>
<reference evidence="3" key="1">
    <citation type="submission" date="2022-11" db="UniProtKB">
        <authorList>
            <consortium name="WormBaseParasite"/>
        </authorList>
    </citation>
    <scope>IDENTIFICATION</scope>
</reference>
<accession>A0A915C0D2</accession>
<keyword evidence="2" id="KW-1185">Reference proteome</keyword>
<dbReference type="AlphaFoldDB" id="A0A915C0D2"/>
<name>A0A915C0D2_PARUN</name>
<evidence type="ECO:0000313" key="3">
    <source>
        <dbReference type="WBParaSite" id="PgR070_g041_t04"/>
    </source>
</evidence>